<dbReference type="PANTHER" id="PTHR11102:SF147">
    <property type="entry name" value="SEL1L ADAPTOR SUBUNIT OF ERAD E3 UBIQUITIN LIGASE"/>
    <property type="match status" value="1"/>
</dbReference>
<comment type="similarity">
    <text evidence="1">Belongs to the sel-1 family.</text>
</comment>
<name>A0A5J4N7R5_9TREM</name>
<comment type="caution">
    <text evidence="3">The sequence shown here is derived from an EMBL/GenBank/DDBJ whole genome shotgun (WGS) entry which is preliminary data.</text>
</comment>
<dbReference type="SMART" id="SM00671">
    <property type="entry name" value="SEL1"/>
    <property type="match status" value="10"/>
</dbReference>
<feature type="non-terminal residue" evidence="3">
    <location>
        <position position="1"/>
    </location>
</feature>
<dbReference type="InterPro" id="IPR006597">
    <property type="entry name" value="Sel1-like"/>
</dbReference>
<feature type="non-terminal residue" evidence="3">
    <location>
        <position position="606"/>
    </location>
</feature>
<organism evidence="3 4">
    <name type="scientific">Paragonimus westermani</name>
    <dbReference type="NCBI Taxonomy" id="34504"/>
    <lineage>
        <taxon>Eukaryota</taxon>
        <taxon>Metazoa</taxon>
        <taxon>Spiralia</taxon>
        <taxon>Lophotrochozoa</taxon>
        <taxon>Platyhelminthes</taxon>
        <taxon>Trematoda</taxon>
        <taxon>Digenea</taxon>
        <taxon>Plagiorchiida</taxon>
        <taxon>Troglotremata</taxon>
        <taxon>Troglotrematidae</taxon>
        <taxon>Paragonimus</taxon>
    </lineage>
</organism>
<dbReference type="Pfam" id="PF08238">
    <property type="entry name" value="Sel1"/>
    <property type="match status" value="9"/>
</dbReference>
<evidence type="ECO:0000256" key="1">
    <source>
        <dbReference type="ARBA" id="ARBA00038101"/>
    </source>
</evidence>
<keyword evidence="2" id="KW-0812">Transmembrane</keyword>
<protein>
    <submittedName>
        <fullName evidence="3">SEL1 protein</fullName>
    </submittedName>
</protein>
<dbReference type="InterPro" id="IPR050767">
    <property type="entry name" value="Sel1_AlgK"/>
</dbReference>
<dbReference type="InterPro" id="IPR011990">
    <property type="entry name" value="TPR-like_helical_dom_sf"/>
</dbReference>
<keyword evidence="2" id="KW-1133">Transmembrane helix</keyword>
<feature type="transmembrane region" description="Helical" evidence="2">
    <location>
        <begin position="581"/>
        <end position="601"/>
    </location>
</feature>
<evidence type="ECO:0000313" key="4">
    <source>
        <dbReference type="Proteomes" id="UP000324629"/>
    </source>
</evidence>
<evidence type="ECO:0000313" key="3">
    <source>
        <dbReference type="EMBL" id="KAA3671483.1"/>
    </source>
</evidence>
<dbReference type="Proteomes" id="UP000324629">
    <property type="component" value="Unassembled WGS sequence"/>
</dbReference>
<keyword evidence="4" id="KW-1185">Reference proteome</keyword>
<accession>A0A5J4N7R5</accession>
<dbReference type="SUPFAM" id="SSF81901">
    <property type="entry name" value="HCP-like"/>
    <property type="match status" value="3"/>
</dbReference>
<evidence type="ECO:0000256" key="2">
    <source>
        <dbReference type="SAM" id="Phobius"/>
    </source>
</evidence>
<dbReference type="GO" id="GO:0005789">
    <property type="term" value="C:endoplasmic reticulum membrane"/>
    <property type="evidence" value="ECO:0007669"/>
    <property type="project" value="TreeGrafter"/>
</dbReference>
<dbReference type="GO" id="GO:0036503">
    <property type="term" value="P:ERAD pathway"/>
    <property type="evidence" value="ECO:0007669"/>
    <property type="project" value="TreeGrafter"/>
</dbReference>
<dbReference type="Gene3D" id="1.25.40.10">
    <property type="entry name" value="Tetratricopeptide repeat domain"/>
    <property type="match status" value="3"/>
</dbReference>
<dbReference type="AlphaFoldDB" id="A0A5J4N7R5"/>
<gene>
    <name evidence="3" type="ORF">DEA37_0010795</name>
</gene>
<keyword evidence="2" id="KW-0472">Membrane</keyword>
<dbReference type="PANTHER" id="PTHR11102">
    <property type="entry name" value="SEL-1-LIKE PROTEIN"/>
    <property type="match status" value="1"/>
</dbReference>
<reference evidence="3 4" key="1">
    <citation type="journal article" date="2019" name="Gigascience">
        <title>Whole-genome sequence of the oriental lung fluke Paragonimus westermani.</title>
        <authorList>
            <person name="Oey H."/>
            <person name="Zakrzewski M."/>
            <person name="Narain K."/>
            <person name="Devi K.R."/>
            <person name="Agatsuma T."/>
            <person name="Nawaratna S."/>
            <person name="Gobert G.N."/>
            <person name="Jones M.K."/>
            <person name="Ragan M.A."/>
            <person name="McManus D.P."/>
            <person name="Krause L."/>
        </authorList>
    </citation>
    <scope>NUCLEOTIDE SEQUENCE [LARGE SCALE GENOMIC DNA]</scope>
    <source>
        <strain evidence="3 4">IND2009</strain>
    </source>
</reference>
<proteinExistence type="inferred from homology"/>
<sequence>AFQLLYEASERGHLQAREWVALGTLLGWGFYQSLPRAHTEFSQLALEGNPRGQFGLGLMYATGLLVNASVPHSLVYFTFSALGGDDLAEMAMAYRYWTGTGLEESCESALTYYYRVAKKVAKMVSERQQSSGVTMLGPLVRRARLLDEVDQNAGLLSLLFGLNAWTGDEAVMGGLTINEDLFQYYQFMADKKNVSAQVGLGQFYYYGRHGVEKNLEKAFYYFSMAAEAGSALAKAYLGEMYLIGSETVKADHERALKYLRESAEEDNPIGQTALAMVYLHGKAGLSVNLAKALEWLLKAADQGWADAQLILGRMFMGTGGVSANHKLALKYFTMASQQGNTLAFFYLGEMHATGVGVLRSCSMAAELFKNVAERGRWSKWFMYAHAAYRAQRYDEALITYLLLAELGYEVAQSNVAFMLEEGKVTVIDKSEFHARAFVQWQRSAAQGSTSSRVKLGDYYYYGWGTEVNYAKAAQQYRIASEVHHNSQAMFNLAYMHEQGLGLKRDIHLAKRYYDLAAESSLDAKIPVTLALLKLSVSFGSDYLREFGLVKFFSRMFGGTPEPHKKAAELPKAIDPRTTLDWDYYAIPILAGLLLALIVYLWHERRR</sequence>
<dbReference type="EMBL" id="QNGE01006366">
    <property type="protein sequence ID" value="KAA3671483.1"/>
    <property type="molecule type" value="Genomic_DNA"/>
</dbReference>